<name>A0A1B5KS24_USTVR</name>
<protein>
    <submittedName>
        <fullName evidence="1">Uncharacterized protein</fullName>
    </submittedName>
</protein>
<organism evidence="1 2">
    <name type="scientific">Ustilaginoidea virens</name>
    <name type="common">Rice false smut fungus</name>
    <name type="synonym">Villosiclava virens</name>
    <dbReference type="NCBI Taxonomy" id="1159556"/>
    <lineage>
        <taxon>Eukaryota</taxon>
        <taxon>Fungi</taxon>
        <taxon>Dikarya</taxon>
        <taxon>Ascomycota</taxon>
        <taxon>Pezizomycotina</taxon>
        <taxon>Sordariomycetes</taxon>
        <taxon>Hypocreomycetidae</taxon>
        <taxon>Hypocreales</taxon>
        <taxon>Clavicipitaceae</taxon>
        <taxon>Ustilaginoidea</taxon>
    </lineage>
</organism>
<reference evidence="2" key="1">
    <citation type="journal article" date="2016" name="Genome Announc.">
        <title>Genome sequence of Ustilaginoidea virens IPU010, a rice pathogenic fungus causing false smut.</title>
        <authorList>
            <person name="Kumagai T."/>
            <person name="Ishii T."/>
            <person name="Terai G."/>
            <person name="Umemura M."/>
            <person name="Machida M."/>
            <person name="Asai K."/>
        </authorList>
    </citation>
    <scope>NUCLEOTIDE SEQUENCE [LARGE SCALE GENOMIC DNA]</scope>
    <source>
        <strain evidence="2">IPU010</strain>
    </source>
</reference>
<gene>
    <name evidence="1" type="ORF">UVI_02017510</name>
</gene>
<dbReference type="PANTHER" id="PTHR33488:SF2">
    <property type="entry name" value="EARLY ENDOSOME ANTIGEN 1-LIKE"/>
    <property type="match status" value="1"/>
</dbReference>
<evidence type="ECO:0000313" key="2">
    <source>
        <dbReference type="Proteomes" id="UP000054053"/>
    </source>
</evidence>
<dbReference type="Proteomes" id="UP000054053">
    <property type="component" value="Unassembled WGS sequence"/>
</dbReference>
<dbReference type="AlphaFoldDB" id="A0A1B5KS24"/>
<dbReference type="EMBL" id="BBTG02000007">
    <property type="protein sequence ID" value="GAO13644.1"/>
    <property type="molecule type" value="Genomic_DNA"/>
</dbReference>
<comment type="caution">
    <text evidence="1">The sequence shown here is derived from an EMBL/GenBank/DDBJ whole genome shotgun (WGS) entry which is preliminary data.</text>
</comment>
<sequence>MSADALSKVEAAQQAVLRKTHAGKAGAQFTQEVKESLLFQYNWNELLSAASTAITLVGACHVAAASPEATAISLADAAPAGGFKYLRLPRLRCYRGRQGFRVAGVNMSAIAGTSQELIETVTRSIQAIQGLPETKRNLVNELGKLRRMSDNCLKYAQDTEKAFDGWLLSVSEFHQASVQQHGTTEQKAQANVSAKLQAEI</sequence>
<proteinExistence type="predicted"/>
<accession>A0A1B5KS24</accession>
<evidence type="ECO:0000313" key="1">
    <source>
        <dbReference type="EMBL" id="GAO13644.1"/>
    </source>
</evidence>
<dbReference type="PANTHER" id="PTHR33488">
    <property type="entry name" value="ZGC:162509"/>
    <property type="match status" value="1"/>
</dbReference>